<keyword evidence="4 9" id="KW-1133">Transmembrane helix</keyword>
<feature type="transmembrane region" description="Helical" evidence="9">
    <location>
        <begin position="218"/>
        <end position="238"/>
    </location>
</feature>
<feature type="transmembrane region" description="Helical" evidence="9">
    <location>
        <begin position="283"/>
        <end position="308"/>
    </location>
</feature>
<evidence type="ECO:0000256" key="4">
    <source>
        <dbReference type="ARBA" id="ARBA00022989"/>
    </source>
</evidence>
<evidence type="ECO:0000256" key="6">
    <source>
        <dbReference type="ARBA" id="ARBA00025718"/>
    </source>
</evidence>
<dbReference type="InterPro" id="IPR009539">
    <property type="entry name" value="VANGL"/>
</dbReference>
<accession>A0AAN9GEZ7</accession>
<feature type="compositionally biased region" description="Basic and acidic residues" evidence="8">
    <location>
        <begin position="70"/>
        <end position="92"/>
    </location>
</feature>
<evidence type="ECO:0000256" key="5">
    <source>
        <dbReference type="ARBA" id="ARBA00023136"/>
    </source>
</evidence>
<sequence length="591" mass="67779">MDGSESVRSGRSERSERSHRSHASSHHHNHNRNHHHHFNQAVPPPPAATSSHPHHRPSSSSSRSHSRHGSSRDRDRNRDRGDRERDRDDRSVTIKMPGQESDMESRNMEERIEVQVIPQDDNWGDNTTAITGNTSETGFSMEDMHKFSSPKDFSPGVGFNCVRFLGTAVAVILSLFGFLTPIAMVVLPRLDIIDWSQRPDGTAVDQSLMKTCAPECEGLLISFAFKLLILMLGTLALFFRQPKATMPRIFVFRAVVLFLVFVLTFAFWLFYGVRIVREKRTQYYGVVQFADSLVDGLLFIHYLALVLLEIRQLQPQFVVRVTRSPDGESRCFSIGLLSVQRAAVTVLEHYYRDFPAYNPYLDMVGRRPGKQNLTGFKVYDVDANGPNQSMNQGRSRAMFAAAARRRDSSHNDRFYDEQEYDRRVKKRRARLLVAAEEAFTHIKRMQDEQGPAIPMDPTEAAQAVFPSMARALQKYLRITRQQPRYTMESVLSHLAVCISHDLAPRAFISRYMFQGAVIMSERDYNSVDRWVLVCEQNVVRELEDGMEFQMRHGDVSLMCYVRKLPHFSLTEEVIDPKTNKFVLRLNSETSV</sequence>
<dbReference type="PIRSF" id="PIRSF007991">
    <property type="entry name" value="Strabismus"/>
    <property type="match status" value="1"/>
</dbReference>
<dbReference type="Pfam" id="PF06638">
    <property type="entry name" value="Strabismus"/>
    <property type="match status" value="1"/>
</dbReference>
<feature type="transmembrane region" description="Helical" evidence="9">
    <location>
        <begin position="164"/>
        <end position="187"/>
    </location>
</feature>
<protein>
    <recommendedName>
        <fullName evidence="7">Vang-like protein</fullName>
    </recommendedName>
</protein>
<keyword evidence="2 7" id="KW-1003">Cell membrane</keyword>
<evidence type="ECO:0000256" key="2">
    <source>
        <dbReference type="ARBA" id="ARBA00022475"/>
    </source>
</evidence>
<dbReference type="AlphaFoldDB" id="A0AAN9GEZ7"/>
<evidence type="ECO:0000313" key="11">
    <source>
        <dbReference type="Proteomes" id="UP001374579"/>
    </source>
</evidence>
<proteinExistence type="inferred from homology"/>
<evidence type="ECO:0000256" key="1">
    <source>
        <dbReference type="ARBA" id="ARBA00004651"/>
    </source>
</evidence>
<name>A0AAN9GEZ7_9CAEN</name>
<comment type="subcellular location">
    <subcellularLocation>
        <location evidence="1">Cell membrane</location>
        <topology evidence="1">Multi-pass membrane protein</topology>
    </subcellularLocation>
</comment>
<organism evidence="10 11">
    <name type="scientific">Littorina saxatilis</name>
    <dbReference type="NCBI Taxonomy" id="31220"/>
    <lineage>
        <taxon>Eukaryota</taxon>
        <taxon>Metazoa</taxon>
        <taxon>Spiralia</taxon>
        <taxon>Lophotrochozoa</taxon>
        <taxon>Mollusca</taxon>
        <taxon>Gastropoda</taxon>
        <taxon>Caenogastropoda</taxon>
        <taxon>Littorinimorpha</taxon>
        <taxon>Littorinoidea</taxon>
        <taxon>Littorinidae</taxon>
        <taxon>Littorina</taxon>
    </lineage>
</organism>
<feature type="transmembrane region" description="Helical" evidence="9">
    <location>
        <begin position="250"/>
        <end position="271"/>
    </location>
</feature>
<dbReference type="EMBL" id="JBAMIC010000007">
    <property type="protein sequence ID" value="KAK7105319.1"/>
    <property type="molecule type" value="Genomic_DNA"/>
</dbReference>
<feature type="region of interest" description="Disordered" evidence="8">
    <location>
        <begin position="1"/>
        <end position="107"/>
    </location>
</feature>
<dbReference type="GO" id="GO:0005886">
    <property type="term" value="C:plasma membrane"/>
    <property type="evidence" value="ECO:0007669"/>
    <property type="project" value="UniProtKB-SubCell"/>
</dbReference>
<reference evidence="10 11" key="1">
    <citation type="submission" date="2024-02" db="EMBL/GenBank/DDBJ databases">
        <title>Chromosome-scale genome assembly of the rough periwinkle Littorina saxatilis.</title>
        <authorList>
            <person name="De Jode A."/>
            <person name="Faria R."/>
            <person name="Formenti G."/>
            <person name="Sims Y."/>
            <person name="Smith T.P."/>
            <person name="Tracey A."/>
            <person name="Wood J.M.D."/>
            <person name="Zagrodzka Z.B."/>
            <person name="Johannesson K."/>
            <person name="Butlin R.K."/>
            <person name="Leder E.H."/>
        </authorList>
    </citation>
    <scope>NUCLEOTIDE SEQUENCE [LARGE SCALE GENOMIC DNA]</scope>
    <source>
        <strain evidence="10">Snail1</strain>
        <tissue evidence="10">Muscle</tissue>
    </source>
</reference>
<comment type="similarity">
    <text evidence="6 7">Belongs to the Vang family.</text>
</comment>
<gene>
    <name evidence="10" type="ORF">V1264_016719</name>
</gene>
<evidence type="ECO:0000256" key="7">
    <source>
        <dbReference type="PIRNR" id="PIRNR007991"/>
    </source>
</evidence>
<evidence type="ECO:0000256" key="3">
    <source>
        <dbReference type="ARBA" id="ARBA00022692"/>
    </source>
</evidence>
<keyword evidence="5 7" id="KW-0472">Membrane</keyword>
<evidence type="ECO:0000313" key="10">
    <source>
        <dbReference type="EMBL" id="KAK7105319.1"/>
    </source>
</evidence>
<evidence type="ECO:0000256" key="9">
    <source>
        <dbReference type="SAM" id="Phobius"/>
    </source>
</evidence>
<keyword evidence="11" id="KW-1185">Reference proteome</keyword>
<keyword evidence="3 9" id="KW-0812">Transmembrane</keyword>
<dbReference type="PANTHER" id="PTHR20886">
    <property type="entry name" value="VANG-LIKE PROTEIN"/>
    <property type="match status" value="1"/>
</dbReference>
<evidence type="ECO:0000256" key="8">
    <source>
        <dbReference type="SAM" id="MobiDB-lite"/>
    </source>
</evidence>
<dbReference type="Proteomes" id="UP001374579">
    <property type="component" value="Unassembled WGS sequence"/>
</dbReference>
<feature type="compositionally biased region" description="Basic residues" evidence="8">
    <location>
        <begin position="19"/>
        <end position="38"/>
    </location>
</feature>
<feature type="compositionally biased region" description="Basic and acidic residues" evidence="8">
    <location>
        <begin position="8"/>
        <end position="18"/>
    </location>
</feature>
<comment type="caution">
    <text evidence="10">The sequence shown here is derived from an EMBL/GenBank/DDBJ whole genome shotgun (WGS) entry which is preliminary data.</text>
</comment>